<gene>
    <name evidence="4" type="ORF">NDU88_003622</name>
</gene>
<dbReference type="GO" id="GO:0035861">
    <property type="term" value="C:site of double-strand break"/>
    <property type="evidence" value="ECO:0007669"/>
    <property type="project" value="TreeGrafter"/>
</dbReference>
<keyword evidence="5" id="KW-1185">Reference proteome</keyword>
<feature type="domain" description="Mab-21-like nucleotidyltransferase" evidence="2">
    <location>
        <begin position="10"/>
        <end position="107"/>
    </location>
</feature>
<comment type="caution">
    <text evidence="4">The sequence shown here is derived from an EMBL/GenBank/DDBJ whole genome shotgun (WGS) entry which is preliminary data.</text>
</comment>
<evidence type="ECO:0000313" key="4">
    <source>
        <dbReference type="EMBL" id="KAJ1150833.1"/>
    </source>
</evidence>
<protein>
    <recommendedName>
        <fullName evidence="6">Cyclic GMP-AMP synthase</fullName>
    </recommendedName>
</protein>
<dbReference type="InterPro" id="IPR046903">
    <property type="entry name" value="Mab-21-like_nuc_Trfase"/>
</dbReference>
<dbReference type="PANTHER" id="PTHR10656">
    <property type="entry name" value="CELL FATE DETERMINING PROTEIN MAB21-RELATED"/>
    <property type="match status" value="1"/>
</dbReference>
<dbReference type="GO" id="GO:0006974">
    <property type="term" value="P:DNA damage response"/>
    <property type="evidence" value="ECO:0007669"/>
    <property type="project" value="TreeGrafter"/>
</dbReference>
<dbReference type="GO" id="GO:0003690">
    <property type="term" value="F:double-stranded DNA binding"/>
    <property type="evidence" value="ECO:0007669"/>
    <property type="project" value="TreeGrafter"/>
</dbReference>
<dbReference type="Pfam" id="PF20266">
    <property type="entry name" value="Mab-21_C"/>
    <property type="match status" value="1"/>
</dbReference>
<dbReference type="GO" id="GO:0003682">
    <property type="term" value="F:chromatin binding"/>
    <property type="evidence" value="ECO:0007669"/>
    <property type="project" value="TreeGrafter"/>
</dbReference>
<dbReference type="SMART" id="SM01265">
    <property type="entry name" value="Mab-21"/>
    <property type="match status" value="1"/>
</dbReference>
<dbReference type="GO" id="GO:0032481">
    <property type="term" value="P:positive regulation of type I interferon production"/>
    <property type="evidence" value="ECO:0007669"/>
    <property type="project" value="TreeGrafter"/>
</dbReference>
<dbReference type="GO" id="GO:0071360">
    <property type="term" value="P:cellular response to exogenous dsRNA"/>
    <property type="evidence" value="ECO:0007669"/>
    <property type="project" value="TreeGrafter"/>
</dbReference>
<proteinExistence type="inferred from homology"/>
<dbReference type="PANTHER" id="PTHR10656:SF35">
    <property type="entry name" value="CYCLIC GMP-AMP SYNTHASE"/>
    <property type="match status" value="1"/>
</dbReference>
<dbReference type="GO" id="GO:2000042">
    <property type="term" value="P:negative regulation of double-strand break repair via homologous recombination"/>
    <property type="evidence" value="ECO:0007669"/>
    <property type="project" value="TreeGrafter"/>
</dbReference>
<evidence type="ECO:0000259" key="2">
    <source>
        <dbReference type="Pfam" id="PF03281"/>
    </source>
</evidence>
<dbReference type="Pfam" id="PF03281">
    <property type="entry name" value="Mab-21"/>
    <property type="match status" value="1"/>
</dbReference>
<sequence length="238" mass="28051">MRRAVPTGKEISMKRKQTGCPAITLLIKKPEGEISVDIVLALEVRTSWPASTKAGLNITEWLGTKVRQDYRRFEPFYLVAKSAKDEHMIKADTWRLSFSNIEKDILKRHGNKKTCCEKDGQKCCRKICLKLLKHLLEKLKNEHRQKLDKFCSYHVKNIAFHAFSTYPQDDQWKLEDLQTCFDVLIDMFLCHLKDEKLTHFFIPSFNLFCPEFIETRSLRFLSEMITFQKSNKFPIFNH</sequence>
<evidence type="ECO:0000256" key="1">
    <source>
        <dbReference type="ARBA" id="ARBA00008307"/>
    </source>
</evidence>
<evidence type="ECO:0008006" key="6">
    <source>
        <dbReference type="Google" id="ProtNLM"/>
    </source>
</evidence>
<dbReference type="GO" id="GO:0005829">
    <property type="term" value="C:cytosol"/>
    <property type="evidence" value="ECO:0007669"/>
    <property type="project" value="TreeGrafter"/>
</dbReference>
<organism evidence="4 5">
    <name type="scientific">Pleurodeles waltl</name>
    <name type="common">Iberian ribbed newt</name>
    <dbReference type="NCBI Taxonomy" id="8319"/>
    <lineage>
        <taxon>Eukaryota</taxon>
        <taxon>Metazoa</taxon>
        <taxon>Chordata</taxon>
        <taxon>Craniata</taxon>
        <taxon>Vertebrata</taxon>
        <taxon>Euteleostomi</taxon>
        <taxon>Amphibia</taxon>
        <taxon>Batrachia</taxon>
        <taxon>Caudata</taxon>
        <taxon>Salamandroidea</taxon>
        <taxon>Salamandridae</taxon>
        <taxon>Pleurodelinae</taxon>
        <taxon>Pleurodeles</taxon>
    </lineage>
</organism>
<dbReference type="GO" id="GO:0038001">
    <property type="term" value="P:paracrine signaling"/>
    <property type="evidence" value="ECO:0007669"/>
    <property type="project" value="TreeGrafter"/>
</dbReference>
<evidence type="ECO:0000259" key="3">
    <source>
        <dbReference type="Pfam" id="PF20266"/>
    </source>
</evidence>
<dbReference type="GO" id="GO:0061501">
    <property type="term" value="F:2',3'-cyclic GMP-AMP synthase activity"/>
    <property type="evidence" value="ECO:0007669"/>
    <property type="project" value="TreeGrafter"/>
</dbReference>
<dbReference type="InterPro" id="IPR024810">
    <property type="entry name" value="MAB21L/cGLR"/>
</dbReference>
<dbReference type="InterPro" id="IPR046906">
    <property type="entry name" value="Mab-21_HhH/H2TH-like"/>
</dbReference>
<dbReference type="GO" id="GO:0002230">
    <property type="term" value="P:positive regulation of defense response to virus by host"/>
    <property type="evidence" value="ECO:0007669"/>
    <property type="project" value="TreeGrafter"/>
</dbReference>
<dbReference type="EMBL" id="JANPWB010000009">
    <property type="protein sequence ID" value="KAJ1150833.1"/>
    <property type="molecule type" value="Genomic_DNA"/>
</dbReference>
<evidence type="ECO:0000313" key="5">
    <source>
        <dbReference type="Proteomes" id="UP001066276"/>
    </source>
</evidence>
<dbReference type="AlphaFoldDB" id="A0AAV7RFT6"/>
<feature type="domain" description="Mab-21-like HhH/H2TH-like" evidence="3">
    <location>
        <begin position="124"/>
        <end position="225"/>
    </location>
</feature>
<name>A0AAV7RFT6_PLEWA</name>
<dbReference type="GO" id="GO:0002218">
    <property type="term" value="P:activation of innate immune response"/>
    <property type="evidence" value="ECO:0007669"/>
    <property type="project" value="TreeGrafter"/>
</dbReference>
<accession>A0AAV7RFT6</accession>
<dbReference type="Gene3D" id="1.10.1410.40">
    <property type="match status" value="2"/>
</dbReference>
<reference evidence="4" key="1">
    <citation type="journal article" date="2022" name="bioRxiv">
        <title>Sequencing and chromosome-scale assembly of the giantPleurodeles waltlgenome.</title>
        <authorList>
            <person name="Brown T."/>
            <person name="Elewa A."/>
            <person name="Iarovenko S."/>
            <person name="Subramanian E."/>
            <person name="Araus A.J."/>
            <person name="Petzold A."/>
            <person name="Susuki M."/>
            <person name="Suzuki K.-i.T."/>
            <person name="Hayashi T."/>
            <person name="Toyoda A."/>
            <person name="Oliveira C."/>
            <person name="Osipova E."/>
            <person name="Leigh N.D."/>
            <person name="Simon A."/>
            <person name="Yun M.H."/>
        </authorList>
    </citation>
    <scope>NUCLEOTIDE SEQUENCE</scope>
    <source>
        <strain evidence="4">20211129_DDA</strain>
        <tissue evidence="4">Liver</tissue>
    </source>
</reference>
<dbReference type="GO" id="GO:0005634">
    <property type="term" value="C:nucleus"/>
    <property type="evidence" value="ECO:0007669"/>
    <property type="project" value="TreeGrafter"/>
</dbReference>
<comment type="similarity">
    <text evidence="1">Belongs to the mab-21 family.</text>
</comment>
<dbReference type="FunFam" id="1.10.1410.40:FF:000007">
    <property type="entry name" value="Cyclic GMP-AMP synthase"/>
    <property type="match status" value="1"/>
</dbReference>
<dbReference type="Proteomes" id="UP001066276">
    <property type="component" value="Chromosome 5"/>
</dbReference>